<evidence type="ECO:0000256" key="6">
    <source>
        <dbReference type="ARBA" id="ARBA00023004"/>
    </source>
</evidence>
<dbReference type="InterPro" id="IPR005123">
    <property type="entry name" value="Oxoglu/Fe-dep_dioxygenase_dom"/>
</dbReference>
<evidence type="ECO:0000256" key="1">
    <source>
        <dbReference type="ARBA" id="ARBA00001961"/>
    </source>
</evidence>
<dbReference type="Proteomes" id="UP000243217">
    <property type="component" value="Unassembled WGS sequence"/>
</dbReference>
<keyword evidence="5" id="KW-0560">Oxidoreductase</keyword>
<comment type="cofactor">
    <cofactor evidence="1">
        <name>L-ascorbate</name>
        <dbReference type="ChEBI" id="CHEBI:38290"/>
    </cofactor>
</comment>
<dbReference type="PANTHER" id="PTHR12907:SF26">
    <property type="entry name" value="HIF PROLYL HYDROXYLASE, ISOFORM C"/>
    <property type="match status" value="1"/>
</dbReference>
<evidence type="ECO:0000259" key="7">
    <source>
        <dbReference type="PROSITE" id="PS51471"/>
    </source>
</evidence>
<dbReference type="InterPro" id="IPR044862">
    <property type="entry name" value="Pro_4_hyd_alph_FE2OG_OXY"/>
</dbReference>
<dbReference type="STRING" id="74557.A0A1W0A2E5"/>
<dbReference type="OrthoDB" id="5952526at2759"/>
<dbReference type="Gene3D" id="2.60.120.620">
    <property type="entry name" value="q2cbj1_9rhob like domain"/>
    <property type="match status" value="1"/>
</dbReference>
<feature type="domain" description="Fe2OG dioxygenase" evidence="7">
    <location>
        <begin position="136"/>
        <end position="247"/>
    </location>
</feature>
<evidence type="ECO:0000313" key="8">
    <source>
        <dbReference type="EMBL" id="OQS04453.1"/>
    </source>
</evidence>
<proteinExistence type="predicted"/>
<gene>
    <name evidence="8" type="ORF">THRCLA_03317</name>
</gene>
<sequence>MMAMAMRRWPLHRGIHGISAKRALNTKPLFDENVLLPLFPESVQETIKYGLNTQGFCILRDFASSDIAMAMRRESERLYAEGHMFQSNSVDAEGKSYPKLNVYASELNGNEWDIAPTILHYTRSIMLQAPEMLNKLFPGLQISSRAYASKLAVSLGEGASYPKHCDTAGLPDKRKVTMVYYLNPKWKLGDGGELRVFGPDGTHVIEPHVDTLAVFWSDLVAHDVLPCENPIEDIDARRYALTLWLVTDNPRQINDKNHHLYPLRQHHFPNTG</sequence>
<dbReference type="GO" id="GO:0031543">
    <property type="term" value="F:peptidyl-proline dioxygenase activity"/>
    <property type="evidence" value="ECO:0007669"/>
    <property type="project" value="TreeGrafter"/>
</dbReference>
<evidence type="ECO:0000256" key="3">
    <source>
        <dbReference type="ARBA" id="ARBA00022896"/>
    </source>
</evidence>
<dbReference type="SMART" id="SM00702">
    <property type="entry name" value="P4Hc"/>
    <property type="match status" value="1"/>
</dbReference>
<dbReference type="AlphaFoldDB" id="A0A1W0A2E5"/>
<comment type="caution">
    <text evidence="8">The sequence shown here is derived from an EMBL/GenBank/DDBJ whole genome shotgun (WGS) entry which is preliminary data.</text>
</comment>
<dbReference type="Pfam" id="PF13640">
    <property type="entry name" value="2OG-FeII_Oxy_3"/>
    <property type="match status" value="1"/>
</dbReference>
<keyword evidence="3" id="KW-0847">Vitamin C</keyword>
<evidence type="ECO:0000313" key="9">
    <source>
        <dbReference type="Proteomes" id="UP000243217"/>
    </source>
</evidence>
<evidence type="ECO:0000256" key="2">
    <source>
        <dbReference type="ARBA" id="ARBA00022723"/>
    </source>
</evidence>
<organism evidence="8 9">
    <name type="scientific">Thraustotheca clavata</name>
    <dbReference type="NCBI Taxonomy" id="74557"/>
    <lineage>
        <taxon>Eukaryota</taxon>
        <taxon>Sar</taxon>
        <taxon>Stramenopiles</taxon>
        <taxon>Oomycota</taxon>
        <taxon>Saprolegniomycetes</taxon>
        <taxon>Saprolegniales</taxon>
        <taxon>Achlyaceae</taxon>
        <taxon>Thraustotheca</taxon>
    </lineage>
</organism>
<keyword evidence="4" id="KW-0223">Dioxygenase</keyword>
<dbReference type="GO" id="GO:0031418">
    <property type="term" value="F:L-ascorbic acid binding"/>
    <property type="evidence" value="ECO:0007669"/>
    <property type="project" value="UniProtKB-KW"/>
</dbReference>
<name>A0A1W0A2E5_9STRA</name>
<protein>
    <recommendedName>
        <fullName evidence="7">Fe2OG dioxygenase domain-containing protein</fullName>
    </recommendedName>
</protein>
<evidence type="ECO:0000256" key="4">
    <source>
        <dbReference type="ARBA" id="ARBA00022964"/>
    </source>
</evidence>
<dbReference type="InterPro" id="IPR051559">
    <property type="entry name" value="HIF_prolyl_hydroxylases"/>
</dbReference>
<dbReference type="InterPro" id="IPR006620">
    <property type="entry name" value="Pro_4_hyd_alph"/>
</dbReference>
<dbReference type="PROSITE" id="PS51471">
    <property type="entry name" value="FE2OG_OXY"/>
    <property type="match status" value="1"/>
</dbReference>
<accession>A0A1W0A2E5</accession>
<keyword evidence="6" id="KW-0408">Iron</keyword>
<reference evidence="8 9" key="1">
    <citation type="journal article" date="2014" name="Genome Biol. Evol.">
        <title>The secreted proteins of Achlya hypogyna and Thraustotheca clavata identify the ancestral oomycete secretome and reveal gene acquisitions by horizontal gene transfer.</title>
        <authorList>
            <person name="Misner I."/>
            <person name="Blouin N."/>
            <person name="Leonard G."/>
            <person name="Richards T.A."/>
            <person name="Lane C.E."/>
        </authorList>
    </citation>
    <scope>NUCLEOTIDE SEQUENCE [LARGE SCALE GENOMIC DNA]</scope>
    <source>
        <strain evidence="8 9">ATCC 34112</strain>
    </source>
</reference>
<evidence type="ECO:0000256" key="5">
    <source>
        <dbReference type="ARBA" id="ARBA00023002"/>
    </source>
</evidence>
<keyword evidence="2" id="KW-0479">Metal-binding</keyword>
<keyword evidence="9" id="KW-1185">Reference proteome</keyword>
<dbReference type="EMBL" id="JNBS01000613">
    <property type="protein sequence ID" value="OQS04453.1"/>
    <property type="molecule type" value="Genomic_DNA"/>
</dbReference>
<dbReference type="GO" id="GO:0071456">
    <property type="term" value="P:cellular response to hypoxia"/>
    <property type="evidence" value="ECO:0007669"/>
    <property type="project" value="TreeGrafter"/>
</dbReference>
<dbReference type="PANTHER" id="PTHR12907">
    <property type="entry name" value="EGL NINE HOMOLOG-RELATED"/>
    <property type="match status" value="1"/>
</dbReference>
<dbReference type="GO" id="GO:0008198">
    <property type="term" value="F:ferrous iron binding"/>
    <property type="evidence" value="ECO:0007669"/>
    <property type="project" value="TreeGrafter"/>
</dbReference>